<evidence type="ECO:0000256" key="6">
    <source>
        <dbReference type="SAM" id="MobiDB-lite"/>
    </source>
</evidence>
<dbReference type="PANTHER" id="PTHR43124">
    <property type="entry name" value="PURINE EFFLUX PUMP PBUE"/>
    <property type="match status" value="1"/>
</dbReference>
<feature type="transmembrane region" description="Helical" evidence="7">
    <location>
        <begin position="116"/>
        <end position="141"/>
    </location>
</feature>
<feature type="transmembrane region" description="Helical" evidence="7">
    <location>
        <begin position="59"/>
        <end position="79"/>
    </location>
</feature>
<sequence length="445" mass="47138">MATYHINNDDEASKVTVPRRYAWIVFALTFGLLISDYMSRQVLNAIFPMLKGEWALTDTQLGLLSGIVALMVGLLTFPLSLLADRFGRVKSLALMAMLWSLATLGCAVAQSYEQMFIARFLVGVGEAAYGSVGIAVVVSVFPKEMRATLSGAFISGGMFGSVLGMAFGGFLAHLMGWRLAFAGMALFGLVLAALYPIIVKEGRISPAGSVARPAPAAYSKSLRTLYSSRSVISAYVGSGLQLFVGGTVIVWMPSYLNRYYEMGTDKAGSIAAIIVLFSGAGMILCGILSDKLCRNRPDRKISLAIFYSLSSCALLSLAFALPTGLPQLVSICLGMFIATGTSGPAGAMVANLTSASVHGTAFATLTLANNLLGLAPGPFVTGHISDLIGLDKAFQLVPLVSIVVAAIFFYAKRHYHKDMARLESDSPPSIACEPDATPHTHGART</sequence>
<feature type="transmembrane region" description="Helical" evidence="7">
    <location>
        <begin position="179"/>
        <end position="198"/>
    </location>
</feature>
<organism evidence="9 10">
    <name type="scientific">Citrobacter portucalensis</name>
    <dbReference type="NCBI Taxonomy" id="1639133"/>
    <lineage>
        <taxon>Bacteria</taxon>
        <taxon>Pseudomonadati</taxon>
        <taxon>Pseudomonadota</taxon>
        <taxon>Gammaproteobacteria</taxon>
        <taxon>Enterobacterales</taxon>
        <taxon>Enterobacteriaceae</taxon>
        <taxon>Citrobacter</taxon>
        <taxon>Citrobacter freundii complex</taxon>
    </lineage>
</organism>
<proteinExistence type="predicted"/>
<evidence type="ECO:0000256" key="2">
    <source>
        <dbReference type="ARBA" id="ARBA00022475"/>
    </source>
</evidence>
<feature type="transmembrane region" description="Helical" evidence="7">
    <location>
        <begin position="393"/>
        <end position="411"/>
    </location>
</feature>
<evidence type="ECO:0000313" key="9">
    <source>
        <dbReference type="EMBL" id="MCX9004446.1"/>
    </source>
</evidence>
<dbReference type="Proteomes" id="UP001207430">
    <property type="component" value="Unassembled WGS sequence"/>
</dbReference>
<feature type="transmembrane region" description="Helical" evidence="7">
    <location>
        <begin position="301"/>
        <end position="321"/>
    </location>
</feature>
<feature type="transmembrane region" description="Helical" evidence="7">
    <location>
        <begin position="91"/>
        <end position="110"/>
    </location>
</feature>
<reference evidence="9" key="1">
    <citation type="submission" date="2022-07" db="EMBL/GenBank/DDBJ databases">
        <title>Genome Sequence of Citrobacter portucalensis from Edible Snails.</title>
        <authorList>
            <person name="Okafor A.C."/>
            <person name="Ogbo F.C."/>
            <person name="Ruppitsch W."/>
            <person name="Allerberger F."/>
        </authorList>
    </citation>
    <scope>NUCLEOTIDE SEQUENCE</scope>
    <source>
        <strain evidence="9">Igbk 7</strain>
    </source>
</reference>
<gene>
    <name evidence="9" type="ORF">NLN86_22775</name>
</gene>
<feature type="region of interest" description="Disordered" evidence="6">
    <location>
        <begin position="424"/>
        <end position="445"/>
    </location>
</feature>
<evidence type="ECO:0000256" key="1">
    <source>
        <dbReference type="ARBA" id="ARBA00004651"/>
    </source>
</evidence>
<dbReference type="InterPro" id="IPR011701">
    <property type="entry name" value="MFS"/>
</dbReference>
<evidence type="ECO:0000259" key="8">
    <source>
        <dbReference type="PROSITE" id="PS50850"/>
    </source>
</evidence>
<evidence type="ECO:0000256" key="4">
    <source>
        <dbReference type="ARBA" id="ARBA00022989"/>
    </source>
</evidence>
<feature type="transmembrane region" description="Helical" evidence="7">
    <location>
        <begin position="153"/>
        <end position="173"/>
    </location>
</feature>
<feature type="transmembrane region" description="Helical" evidence="7">
    <location>
        <begin position="361"/>
        <end position="381"/>
    </location>
</feature>
<comment type="subcellular location">
    <subcellularLocation>
        <location evidence="1">Cell membrane</location>
        <topology evidence="1">Multi-pass membrane protein</topology>
    </subcellularLocation>
</comment>
<dbReference type="EMBL" id="JANDBG010000033">
    <property type="protein sequence ID" value="MCX9004446.1"/>
    <property type="molecule type" value="Genomic_DNA"/>
</dbReference>
<feature type="transmembrane region" description="Helical" evidence="7">
    <location>
        <begin position="268"/>
        <end position="289"/>
    </location>
</feature>
<evidence type="ECO:0000256" key="5">
    <source>
        <dbReference type="ARBA" id="ARBA00023136"/>
    </source>
</evidence>
<dbReference type="GO" id="GO:0022857">
    <property type="term" value="F:transmembrane transporter activity"/>
    <property type="evidence" value="ECO:0007669"/>
    <property type="project" value="InterPro"/>
</dbReference>
<feature type="transmembrane region" description="Helical" evidence="7">
    <location>
        <begin position="21"/>
        <end position="39"/>
    </location>
</feature>
<evidence type="ECO:0000313" key="10">
    <source>
        <dbReference type="Proteomes" id="UP001207430"/>
    </source>
</evidence>
<comment type="caution">
    <text evidence="9">The sequence shown here is derived from an EMBL/GenBank/DDBJ whole genome shotgun (WGS) entry which is preliminary data.</text>
</comment>
<dbReference type="Gene3D" id="1.20.1250.20">
    <property type="entry name" value="MFS general substrate transporter like domains"/>
    <property type="match status" value="2"/>
</dbReference>
<keyword evidence="4 7" id="KW-1133">Transmembrane helix</keyword>
<keyword evidence="2" id="KW-1003">Cell membrane</keyword>
<dbReference type="InterPro" id="IPR050189">
    <property type="entry name" value="MFS_Efflux_Transporters"/>
</dbReference>
<dbReference type="RefSeq" id="WP_267449637.1">
    <property type="nucleotide sequence ID" value="NZ_JANDBG010000033.1"/>
</dbReference>
<accession>A0AAW5W7J3</accession>
<name>A0AAW5W7J3_9ENTR</name>
<dbReference type="Pfam" id="PF07690">
    <property type="entry name" value="MFS_1"/>
    <property type="match status" value="1"/>
</dbReference>
<keyword evidence="5 7" id="KW-0472">Membrane</keyword>
<dbReference type="PROSITE" id="PS50850">
    <property type="entry name" value="MFS"/>
    <property type="match status" value="1"/>
</dbReference>
<dbReference type="InterPro" id="IPR036259">
    <property type="entry name" value="MFS_trans_sf"/>
</dbReference>
<evidence type="ECO:0000256" key="7">
    <source>
        <dbReference type="SAM" id="Phobius"/>
    </source>
</evidence>
<dbReference type="GO" id="GO:0005886">
    <property type="term" value="C:plasma membrane"/>
    <property type="evidence" value="ECO:0007669"/>
    <property type="project" value="UniProtKB-SubCell"/>
</dbReference>
<feature type="domain" description="Major facilitator superfamily (MFS) profile" evidence="8">
    <location>
        <begin position="24"/>
        <end position="416"/>
    </location>
</feature>
<feature type="transmembrane region" description="Helical" evidence="7">
    <location>
        <begin position="232"/>
        <end position="256"/>
    </location>
</feature>
<feature type="transmembrane region" description="Helical" evidence="7">
    <location>
        <begin position="327"/>
        <end position="349"/>
    </location>
</feature>
<evidence type="ECO:0000256" key="3">
    <source>
        <dbReference type="ARBA" id="ARBA00022692"/>
    </source>
</evidence>
<dbReference type="SUPFAM" id="SSF103473">
    <property type="entry name" value="MFS general substrate transporter"/>
    <property type="match status" value="1"/>
</dbReference>
<dbReference type="PANTHER" id="PTHR43124:SF3">
    <property type="entry name" value="CHLORAMPHENICOL EFFLUX PUMP RV0191"/>
    <property type="match status" value="1"/>
</dbReference>
<protein>
    <submittedName>
        <fullName evidence="9">MFS transporter</fullName>
    </submittedName>
</protein>
<keyword evidence="3 7" id="KW-0812">Transmembrane</keyword>
<dbReference type="InterPro" id="IPR020846">
    <property type="entry name" value="MFS_dom"/>
</dbReference>
<dbReference type="AlphaFoldDB" id="A0AAW5W7J3"/>